<feature type="region of interest" description="Disordered" evidence="1">
    <location>
        <begin position="101"/>
        <end position="167"/>
    </location>
</feature>
<evidence type="ECO:0000256" key="1">
    <source>
        <dbReference type="SAM" id="MobiDB-lite"/>
    </source>
</evidence>
<feature type="region of interest" description="Disordered" evidence="1">
    <location>
        <begin position="207"/>
        <end position="248"/>
    </location>
</feature>
<dbReference type="RefSeq" id="WP_356711199.1">
    <property type="nucleotide sequence ID" value="NZ_JBEXIP010000023.1"/>
</dbReference>
<evidence type="ECO:0000313" key="4">
    <source>
        <dbReference type="Proteomes" id="UP001550044"/>
    </source>
</evidence>
<accession>A0ABV2UEA5</accession>
<protein>
    <submittedName>
        <fullName evidence="3">Uncharacterized protein</fullName>
    </submittedName>
</protein>
<evidence type="ECO:0000313" key="3">
    <source>
        <dbReference type="EMBL" id="MET8436172.1"/>
    </source>
</evidence>
<name>A0ABV2UEA5_9ACTN</name>
<gene>
    <name evidence="3" type="ORF">ABZV61_26010</name>
</gene>
<comment type="caution">
    <text evidence="3">The sequence shown here is derived from an EMBL/GenBank/DDBJ whole genome shotgun (WGS) entry which is preliminary data.</text>
</comment>
<keyword evidence="4" id="KW-1185">Reference proteome</keyword>
<evidence type="ECO:0000256" key="2">
    <source>
        <dbReference type="SAM" id="Phobius"/>
    </source>
</evidence>
<keyword evidence="2" id="KW-0472">Membrane</keyword>
<organism evidence="3 4">
    <name type="scientific">Streptomyces sp. 900116325</name>
    <dbReference type="NCBI Taxonomy" id="3154295"/>
    <lineage>
        <taxon>Bacteria</taxon>
        <taxon>Bacillati</taxon>
        <taxon>Actinomycetota</taxon>
        <taxon>Actinomycetes</taxon>
        <taxon>Kitasatosporales</taxon>
        <taxon>Streptomycetaceae</taxon>
        <taxon>Streptomyces</taxon>
    </lineage>
</organism>
<keyword evidence="2" id="KW-1133">Transmembrane helix</keyword>
<dbReference type="Proteomes" id="UP001550044">
    <property type="component" value="Unassembled WGS sequence"/>
</dbReference>
<dbReference type="EMBL" id="JBEXIP010000023">
    <property type="protein sequence ID" value="MET8436172.1"/>
    <property type="molecule type" value="Genomic_DNA"/>
</dbReference>
<feature type="transmembrane region" description="Helical" evidence="2">
    <location>
        <begin position="79"/>
        <end position="98"/>
    </location>
</feature>
<feature type="compositionally biased region" description="Polar residues" evidence="1">
    <location>
        <begin position="238"/>
        <end position="248"/>
    </location>
</feature>
<keyword evidence="2" id="KW-0812">Transmembrane</keyword>
<reference evidence="3 4" key="1">
    <citation type="submission" date="2024-06" db="EMBL/GenBank/DDBJ databases">
        <title>The Natural Products Discovery Center: Release of the First 8490 Sequenced Strains for Exploring Actinobacteria Biosynthetic Diversity.</title>
        <authorList>
            <person name="Kalkreuter E."/>
            <person name="Kautsar S.A."/>
            <person name="Yang D."/>
            <person name="Bader C.D."/>
            <person name="Teijaro C.N."/>
            <person name="Fluegel L."/>
            <person name="Davis C.M."/>
            <person name="Simpson J.R."/>
            <person name="Lauterbach L."/>
            <person name="Steele A.D."/>
            <person name="Gui C."/>
            <person name="Meng S."/>
            <person name="Li G."/>
            <person name="Viehrig K."/>
            <person name="Ye F."/>
            <person name="Su P."/>
            <person name="Kiefer A.F."/>
            <person name="Nichols A."/>
            <person name="Cepeda A.J."/>
            <person name="Yan W."/>
            <person name="Fan B."/>
            <person name="Jiang Y."/>
            <person name="Adhikari A."/>
            <person name="Zheng C.-J."/>
            <person name="Schuster L."/>
            <person name="Cowan T.M."/>
            <person name="Smanski M.J."/>
            <person name="Chevrette M.G."/>
            <person name="De Carvalho L.P.S."/>
            <person name="Shen B."/>
        </authorList>
    </citation>
    <scope>NUCLEOTIDE SEQUENCE [LARGE SCALE GENOMIC DNA]</scope>
    <source>
        <strain evidence="3 4">NPDC005137</strain>
    </source>
</reference>
<proteinExistence type="predicted"/>
<sequence>MRDETQRVTGMPVTPEVAALLTAAQRTGEAGPVAEQRALDAFRAARDEGAHAPVSLLRRRRRDDWRPVDRWRGVRSVRAVVAGLTAVVALGGVAMAAGSGTMPGPFGEGGHDRPRPAHPANSEPAEPGGSHRGTPTPRADRTQQGPTDAPATGRASRHPDQAQDDVALCRAYRHVQGGGKAADATAFDRLASAAGGVSAVPDYCDGLLAAQPSKGKGTGKKEKPEGTPAGPEAAKGSGKNTPGNSDAR</sequence>